<dbReference type="EMBL" id="JAVREU010000003">
    <property type="protein sequence ID" value="MDT0387911.1"/>
    <property type="molecule type" value="Genomic_DNA"/>
</dbReference>
<comment type="caution">
    <text evidence="1">The sequence shown here is derived from an EMBL/GenBank/DDBJ whole genome shotgun (WGS) entry which is preliminary data.</text>
</comment>
<proteinExistence type="predicted"/>
<name>A0ABU2P6Z1_9ACTN</name>
<sequence length="80" mass="8650">MTSPKIDPADVIAKVTRNIREEVEGFLTALAEDPDAGAYLAHFVDGHNAIVITNTHIRILPVGVDYGPDDPDDPAYGTYL</sequence>
<dbReference type="RefSeq" id="WP_311680899.1">
    <property type="nucleotide sequence ID" value="NZ_JAVREU010000003.1"/>
</dbReference>
<protein>
    <submittedName>
        <fullName evidence="1">Uncharacterized protein</fullName>
    </submittedName>
</protein>
<accession>A0ABU2P6Z1</accession>
<evidence type="ECO:0000313" key="1">
    <source>
        <dbReference type="EMBL" id="MDT0387911.1"/>
    </source>
</evidence>
<evidence type="ECO:0000313" key="2">
    <source>
        <dbReference type="Proteomes" id="UP001183586"/>
    </source>
</evidence>
<organism evidence="1 2">
    <name type="scientific">Streptomyces dubilierae</name>
    <dbReference type="NCBI Taxonomy" id="3075533"/>
    <lineage>
        <taxon>Bacteria</taxon>
        <taxon>Bacillati</taxon>
        <taxon>Actinomycetota</taxon>
        <taxon>Actinomycetes</taxon>
        <taxon>Kitasatosporales</taxon>
        <taxon>Streptomycetaceae</taxon>
        <taxon>Streptomyces</taxon>
    </lineage>
</organism>
<keyword evidence="2" id="KW-1185">Reference proteome</keyword>
<reference evidence="2" key="1">
    <citation type="submission" date="2023-07" db="EMBL/GenBank/DDBJ databases">
        <title>30 novel species of actinomycetes from the DSMZ collection.</title>
        <authorList>
            <person name="Nouioui I."/>
        </authorList>
    </citation>
    <scope>NUCLEOTIDE SEQUENCE [LARGE SCALE GENOMIC DNA]</scope>
    <source>
        <strain evidence="2">DSM 41921</strain>
    </source>
</reference>
<dbReference type="Proteomes" id="UP001183586">
    <property type="component" value="Unassembled WGS sequence"/>
</dbReference>
<gene>
    <name evidence="1" type="ORF">RM641_10785</name>
</gene>